<protein>
    <submittedName>
        <fullName evidence="2">ECF transporter S component</fullName>
    </submittedName>
</protein>
<feature type="transmembrane region" description="Helical" evidence="1">
    <location>
        <begin position="43"/>
        <end position="62"/>
    </location>
</feature>
<keyword evidence="3" id="KW-1185">Reference proteome</keyword>
<dbReference type="Pfam" id="PF09819">
    <property type="entry name" value="ABC_cobalt"/>
    <property type="match status" value="1"/>
</dbReference>
<feature type="transmembrane region" description="Helical" evidence="1">
    <location>
        <begin position="178"/>
        <end position="199"/>
    </location>
</feature>
<dbReference type="RefSeq" id="WP_214159156.1">
    <property type="nucleotide sequence ID" value="NZ_JAHBAY010000013.1"/>
</dbReference>
<dbReference type="Proteomes" id="UP001197247">
    <property type="component" value="Unassembled WGS sequence"/>
</dbReference>
<feature type="transmembrane region" description="Helical" evidence="1">
    <location>
        <begin position="104"/>
        <end position="123"/>
    </location>
</feature>
<dbReference type="InterPro" id="IPR017195">
    <property type="entry name" value="ABC_thiamin-permease_prd"/>
</dbReference>
<sequence>MNTPWAGPRLFAAGAAVAVALAVYLIGLPEGTSLFGTPLSDLTLPTALFVATAGVAVTASTARAGRWRVVDIVTASVLGVAGGLVFAVWNAASTPLRDAMVPPASAIIAGVWLFPAVLGALVVRRPGAAVYTELVAAVLSALVGNEWGFATVWYGLVEGMGAEVVFALLLYRRYGLPTALFAGAGAGVAVGLLDSLIYYPETLGAGGKLAYVLIATASGVVIAGLGSWLLTRALASTGTLAPLASGRSAERV</sequence>
<dbReference type="EMBL" id="JAHBAY010000013">
    <property type="protein sequence ID" value="MBT0772612.1"/>
    <property type="molecule type" value="Genomic_DNA"/>
</dbReference>
<keyword evidence="1" id="KW-1133">Transmembrane helix</keyword>
<gene>
    <name evidence="2" type="ORF">KIH74_26955</name>
</gene>
<reference evidence="2 3" key="1">
    <citation type="submission" date="2021-05" db="EMBL/GenBank/DDBJ databases">
        <title>Kineosporia and Streptomyces sp. nov. two new marine actinobacteria isolated from Coral.</title>
        <authorList>
            <person name="Buangrab K."/>
            <person name="Sutthacheep M."/>
            <person name="Yeemin T."/>
            <person name="Harunari E."/>
            <person name="Igarashi Y."/>
            <person name="Kanchanasin P."/>
            <person name="Tanasupawat S."/>
            <person name="Phongsopitanun W."/>
        </authorList>
    </citation>
    <scope>NUCLEOTIDE SEQUENCE [LARGE SCALE GENOMIC DNA]</scope>
    <source>
        <strain evidence="2 3">J2-2</strain>
    </source>
</reference>
<keyword evidence="1" id="KW-0472">Membrane</keyword>
<feature type="transmembrane region" description="Helical" evidence="1">
    <location>
        <begin position="211"/>
        <end position="230"/>
    </location>
</feature>
<evidence type="ECO:0000256" key="1">
    <source>
        <dbReference type="SAM" id="Phobius"/>
    </source>
</evidence>
<comment type="caution">
    <text evidence="2">The sequence shown here is derived from an EMBL/GenBank/DDBJ whole genome shotgun (WGS) entry which is preliminary data.</text>
</comment>
<accession>A0ABS5TNC8</accession>
<proteinExistence type="predicted"/>
<organism evidence="2 3">
    <name type="scientific">Kineosporia corallincola</name>
    <dbReference type="NCBI Taxonomy" id="2835133"/>
    <lineage>
        <taxon>Bacteria</taxon>
        <taxon>Bacillati</taxon>
        <taxon>Actinomycetota</taxon>
        <taxon>Actinomycetes</taxon>
        <taxon>Kineosporiales</taxon>
        <taxon>Kineosporiaceae</taxon>
        <taxon>Kineosporia</taxon>
    </lineage>
</organism>
<name>A0ABS5TNC8_9ACTN</name>
<evidence type="ECO:0000313" key="2">
    <source>
        <dbReference type="EMBL" id="MBT0772612.1"/>
    </source>
</evidence>
<keyword evidence="1" id="KW-0812">Transmembrane</keyword>
<feature type="transmembrane region" description="Helical" evidence="1">
    <location>
        <begin position="69"/>
        <end position="92"/>
    </location>
</feature>
<evidence type="ECO:0000313" key="3">
    <source>
        <dbReference type="Proteomes" id="UP001197247"/>
    </source>
</evidence>